<comment type="similarity">
    <text evidence="16">Belongs to the SEDS family. FtsW subfamily.</text>
</comment>
<keyword evidence="11 21" id="KW-0472">Membrane</keyword>
<evidence type="ECO:0000256" key="13">
    <source>
        <dbReference type="ARBA" id="ARBA00023316"/>
    </source>
</evidence>
<dbReference type="RefSeq" id="WP_271434988.1">
    <property type="nucleotide sequence ID" value="NZ_CP073355.1"/>
</dbReference>
<dbReference type="GO" id="GO:0005886">
    <property type="term" value="C:plasma membrane"/>
    <property type="evidence" value="ECO:0007669"/>
    <property type="project" value="UniProtKB-SubCell"/>
</dbReference>
<reference evidence="22" key="2">
    <citation type="submission" date="2022-06" db="EMBL/GenBank/DDBJ databases">
        <title>Thermospira aquatica gen. nov., sp. nov.</title>
        <authorList>
            <person name="Ben Ali Gam Z."/>
            <person name="Labat M."/>
        </authorList>
    </citation>
    <scope>NUCLEOTIDE SEQUENCE</scope>
    <source>
        <strain evidence="22">F1F22</strain>
    </source>
</reference>
<evidence type="ECO:0000256" key="4">
    <source>
        <dbReference type="ARBA" id="ARBA00022618"/>
    </source>
</evidence>
<evidence type="ECO:0000256" key="21">
    <source>
        <dbReference type="SAM" id="Phobius"/>
    </source>
</evidence>
<comment type="pathway">
    <text evidence="2">Cell wall biogenesis; peptidoglycan biosynthesis.</text>
</comment>
<feature type="transmembrane region" description="Helical" evidence="21">
    <location>
        <begin position="270"/>
        <end position="291"/>
    </location>
</feature>
<evidence type="ECO:0000256" key="3">
    <source>
        <dbReference type="ARBA" id="ARBA00022475"/>
    </source>
</evidence>
<keyword evidence="23" id="KW-1185">Reference proteome</keyword>
<evidence type="ECO:0000256" key="5">
    <source>
        <dbReference type="ARBA" id="ARBA00022676"/>
    </source>
</evidence>
<feature type="transmembrane region" description="Helical" evidence="21">
    <location>
        <begin position="185"/>
        <end position="205"/>
    </location>
</feature>
<keyword evidence="5" id="KW-0328">Glycosyltransferase</keyword>
<name>A0AAX3BD78_9SPIR</name>
<evidence type="ECO:0000256" key="1">
    <source>
        <dbReference type="ARBA" id="ARBA00004651"/>
    </source>
</evidence>
<dbReference type="PANTHER" id="PTHR30474:SF2">
    <property type="entry name" value="PEPTIDOGLYCAN GLYCOSYLTRANSFERASE FTSW-RELATED"/>
    <property type="match status" value="1"/>
</dbReference>
<dbReference type="KEGG" id="taqu:KDW03_10280"/>
<keyword evidence="8" id="KW-0133">Cell shape</keyword>
<evidence type="ECO:0000256" key="14">
    <source>
        <dbReference type="ARBA" id="ARBA00032370"/>
    </source>
</evidence>
<feature type="transmembrane region" description="Helical" evidence="21">
    <location>
        <begin position="134"/>
        <end position="155"/>
    </location>
</feature>
<proteinExistence type="inferred from homology"/>
<comment type="catalytic activity">
    <reaction evidence="20">
        <text>[GlcNAc-(1-&gt;4)-Mur2Ac(oyl-L-Ala-gamma-D-Glu-L-Lys-D-Ala-D-Ala)](n)-di-trans,octa-cis-undecaprenyl diphosphate + beta-D-GlcNAc-(1-&gt;4)-Mur2Ac(oyl-L-Ala-gamma-D-Glu-L-Lys-D-Ala-D-Ala)-di-trans,octa-cis-undecaprenyl diphosphate = [GlcNAc-(1-&gt;4)-Mur2Ac(oyl-L-Ala-gamma-D-Glu-L-Lys-D-Ala-D-Ala)](n+1)-di-trans,octa-cis-undecaprenyl diphosphate + di-trans,octa-cis-undecaprenyl diphosphate + H(+)</text>
        <dbReference type="Rhea" id="RHEA:23708"/>
        <dbReference type="Rhea" id="RHEA-COMP:9602"/>
        <dbReference type="Rhea" id="RHEA-COMP:9603"/>
        <dbReference type="ChEBI" id="CHEBI:15378"/>
        <dbReference type="ChEBI" id="CHEBI:58405"/>
        <dbReference type="ChEBI" id="CHEBI:60033"/>
        <dbReference type="ChEBI" id="CHEBI:78435"/>
        <dbReference type="EC" id="2.4.99.28"/>
    </reaction>
</comment>
<evidence type="ECO:0000256" key="7">
    <source>
        <dbReference type="ARBA" id="ARBA00022692"/>
    </source>
</evidence>
<keyword evidence="9" id="KW-0573">Peptidoglycan synthesis</keyword>
<accession>A0AAX3BD78</accession>
<evidence type="ECO:0000256" key="20">
    <source>
        <dbReference type="ARBA" id="ARBA00049902"/>
    </source>
</evidence>
<evidence type="ECO:0000313" key="22">
    <source>
        <dbReference type="EMBL" id="URA09856.1"/>
    </source>
</evidence>
<dbReference type="NCBIfam" id="TIGR02614">
    <property type="entry name" value="ftsW"/>
    <property type="match status" value="1"/>
</dbReference>
<dbReference type="AlphaFoldDB" id="A0AAX3BD78"/>
<feature type="transmembrane region" description="Helical" evidence="21">
    <location>
        <begin position="303"/>
        <end position="327"/>
    </location>
</feature>
<feature type="transmembrane region" description="Helical" evidence="21">
    <location>
        <begin position="9"/>
        <end position="33"/>
    </location>
</feature>
<evidence type="ECO:0000256" key="15">
    <source>
        <dbReference type="ARBA" id="ARBA00033270"/>
    </source>
</evidence>
<dbReference type="GO" id="GO:0051301">
    <property type="term" value="P:cell division"/>
    <property type="evidence" value="ECO:0007669"/>
    <property type="project" value="UniProtKB-KW"/>
</dbReference>
<dbReference type="GO" id="GO:0009252">
    <property type="term" value="P:peptidoglycan biosynthetic process"/>
    <property type="evidence" value="ECO:0007669"/>
    <property type="project" value="UniProtKB-KW"/>
</dbReference>
<organism evidence="22 23">
    <name type="scientific">Thermospira aquatica</name>
    <dbReference type="NCBI Taxonomy" id="2828656"/>
    <lineage>
        <taxon>Bacteria</taxon>
        <taxon>Pseudomonadati</taxon>
        <taxon>Spirochaetota</taxon>
        <taxon>Spirochaetia</taxon>
        <taxon>Brevinematales</taxon>
        <taxon>Thermospiraceae</taxon>
        <taxon>Thermospira</taxon>
    </lineage>
</organism>
<evidence type="ECO:0000256" key="6">
    <source>
        <dbReference type="ARBA" id="ARBA00022679"/>
    </source>
</evidence>
<gene>
    <name evidence="22" type="primary">ftsW</name>
    <name evidence="22" type="ORF">KDW03_10280</name>
</gene>
<dbReference type="GO" id="GO:0071555">
    <property type="term" value="P:cell wall organization"/>
    <property type="evidence" value="ECO:0007669"/>
    <property type="project" value="UniProtKB-KW"/>
</dbReference>
<dbReference type="PROSITE" id="PS00428">
    <property type="entry name" value="FTSW_RODA_SPOVE"/>
    <property type="match status" value="1"/>
</dbReference>
<evidence type="ECO:0000256" key="10">
    <source>
        <dbReference type="ARBA" id="ARBA00022989"/>
    </source>
</evidence>
<evidence type="ECO:0000256" key="9">
    <source>
        <dbReference type="ARBA" id="ARBA00022984"/>
    </source>
</evidence>
<feature type="transmembrane region" description="Helical" evidence="21">
    <location>
        <begin position="111"/>
        <end position="127"/>
    </location>
</feature>
<dbReference type="Proteomes" id="UP001056539">
    <property type="component" value="Chromosome"/>
</dbReference>
<dbReference type="GO" id="GO:0032153">
    <property type="term" value="C:cell division site"/>
    <property type="evidence" value="ECO:0007669"/>
    <property type="project" value="TreeGrafter"/>
</dbReference>
<dbReference type="PANTHER" id="PTHR30474">
    <property type="entry name" value="CELL CYCLE PROTEIN"/>
    <property type="match status" value="1"/>
</dbReference>
<feature type="transmembrane region" description="Helical" evidence="21">
    <location>
        <begin position="161"/>
        <end position="178"/>
    </location>
</feature>
<evidence type="ECO:0000256" key="2">
    <source>
        <dbReference type="ARBA" id="ARBA00004752"/>
    </source>
</evidence>
<keyword evidence="10 21" id="KW-1133">Transmembrane helix</keyword>
<evidence type="ECO:0000256" key="16">
    <source>
        <dbReference type="ARBA" id="ARBA00038053"/>
    </source>
</evidence>
<dbReference type="GO" id="GO:0015648">
    <property type="term" value="F:lipid-linked peptidoglycan transporter activity"/>
    <property type="evidence" value="ECO:0007669"/>
    <property type="project" value="TreeGrafter"/>
</dbReference>
<dbReference type="EMBL" id="CP073355">
    <property type="protein sequence ID" value="URA09856.1"/>
    <property type="molecule type" value="Genomic_DNA"/>
</dbReference>
<evidence type="ECO:0000256" key="12">
    <source>
        <dbReference type="ARBA" id="ARBA00023306"/>
    </source>
</evidence>
<dbReference type="GO" id="GO:0008955">
    <property type="term" value="F:peptidoglycan glycosyltransferase activity"/>
    <property type="evidence" value="ECO:0007669"/>
    <property type="project" value="UniProtKB-EC"/>
</dbReference>
<feature type="transmembrane region" description="Helical" evidence="21">
    <location>
        <begin position="339"/>
        <end position="359"/>
    </location>
</feature>
<evidence type="ECO:0000256" key="17">
    <source>
        <dbReference type="ARBA" id="ARBA00041185"/>
    </source>
</evidence>
<evidence type="ECO:0000256" key="19">
    <source>
        <dbReference type="ARBA" id="ARBA00044770"/>
    </source>
</evidence>
<keyword evidence="13" id="KW-0961">Cell wall biogenesis/degradation</keyword>
<sequence length="380" mass="42472">MLSRIDRSLLYAVLFLMVLGILFVFSSSSYFSLRYTGNIYTYAMKQMFFVLLGFGVMIFMARYEYTELRRWIKPIVFLTFFLLLLVFVPGLGSVRGGARRWISLGFFDMNPAEFAKLVVVIYLSFILTKKQRKLGDFTFGFLPPLLIVTAMFFIILMQSGFSIAVLLLMVGMVMFFVGGASLKHLLSVSLLSLPVLVAFVVKVAYRKARVLSFLNPWNDPYGKGYHLIQSYRAFANAGWFGKGLGNSTQKIGALPTPHTDFIYAIITEEMGLVVALLLLGVYLFIFLRAFLIAKRIKDPFGQLLGYGIASLFGFHVLLNIGVTTGLFPPTGVSLPFVSYGGSSLLMFSCAMGILLNLSAHGDEVHATVKEVQRNFDEAFD</sequence>
<dbReference type="Pfam" id="PF01098">
    <property type="entry name" value="FTSW_RODA_SPOVE"/>
    <property type="match status" value="1"/>
</dbReference>
<dbReference type="InterPro" id="IPR013437">
    <property type="entry name" value="FtsW"/>
</dbReference>
<keyword evidence="7 21" id="KW-0812">Transmembrane</keyword>
<keyword evidence="12" id="KW-0131">Cell cycle</keyword>
<keyword evidence="4" id="KW-0132">Cell division</keyword>
<feature type="transmembrane region" description="Helical" evidence="21">
    <location>
        <begin position="71"/>
        <end position="91"/>
    </location>
</feature>
<dbReference type="EC" id="2.4.99.28" evidence="19"/>
<dbReference type="GO" id="GO:0008360">
    <property type="term" value="P:regulation of cell shape"/>
    <property type="evidence" value="ECO:0007669"/>
    <property type="project" value="UniProtKB-KW"/>
</dbReference>
<feature type="transmembrane region" description="Helical" evidence="21">
    <location>
        <begin position="39"/>
        <end position="59"/>
    </location>
</feature>
<evidence type="ECO:0000256" key="11">
    <source>
        <dbReference type="ARBA" id="ARBA00023136"/>
    </source>
</evidence>
<reference evidence="22" key="1">
    <citation type="submission" date="2021-04" db="EMBL/GenBank/DDBJ databases">
        <authorList>
            <person name="Postec A."/>
        </authorList>
    </citation>
    <scope>NUCLEOTIDE SEQUENCE</scope>
    <source>
        <strain evidence="22">F1F22</strain>
    </source>
</reference>
<comment type="subcellular location">
    <subcellularLocation>
        <location evidence="1">Cell membrane</location>
        <topology evidence="1">Multi-pass membrane protein</topology>
    </subcellularLocation>
</comment>
<evidence type="ECO:0000256" key="18">
    <source>
        <dbReference type="ARBA" id="ARBA00041418"/>
    </source>
</evidence>
<evidence type="ECO:0000313" key="23">
    <source>
        <dbReference type="Proteomes" id="UP001056539"/>
    </source>
</evidence>
<dbReference type="InterPro" id="IPR018365">
    <property type="entry name" value="Cell_cycle_FtsW-rel_CS"/>
</dbReference>
<dbReference type="InterPro" id="IPR001182">
    <property type="entry name" value="FtsW/RodA"/>
</dbReference>
<keyword evidence="6" id="KW-0808">Transferase</keyword>
<protein>
    <recommendedName>
        <fullName evidence="17">Probable peptidoglycan glycosyltransferase FtsW</fullName>
        <ecNumber evidence="19">2.4.99.28</ecNumber>
    </recommendedName>
    <alternativeName>
        <fullName evidence="18">Cell division protein FtsW</fullName>
    </alternativeName>
    <alternativeName>
        <fullName evidence="15">Cell wall polymerase</fullName>
    </alternativeName>
    <alternativeName>
        <fullName evidence="14">Peptidoglycan polymerase</fullName>
    </alternativeName>
</protein>
<keyword evidence="3" id="KW-1003">Cell membrane</keyword>
<evidence type="ECO:0000256" key="8">
    <source>
        <dbReference type="ARBA" id="ARBA00022960"/>
    </source>
</evidence>